<sequence>MKEMKVHPPLSSFTVELASPSSMAELTELSLLPCSQPPSLGSTWLRNTNKKENRRAQPLLSRNHRISVHRKRHRFHRNPLLFPAAAVIEFSIATATRCSCMSCCSVFLSSLGRSSISSDWLRSKTVPLSL</sequence>
<dbReference type="Proteomes" id="UP001341840">
    <property type="component" value="Unassembled WGS sequence"/>
</dbReference>
<proteinExistence type="predicted"/>
<evidence type="ECO:0000313" key="1">
    <source>
        <dbReference type="EMBL" id="MED6186069.1"/>
    </source>
</evidence>
<keyword evidence="2" id="KW-1185">Reference proteome</keyword>
<organism evidence="1 2">
    <name type="scientific">Stylosanthes scabra</name>
    <dbReference type="NCBI Taxonomy" id="79078"/>
    <lineage>
        <taxon>Eukaryota</taxon>
        <taxon>Viridiplantae</taxon>
        <taxon>Streptophyta</taxon>
        <taxon>Embryophyta</taxon>
        <taxon>Tracheophyta</taxon>
        <taxon>Spermatophyta</taxon>
        <taxon>Magnoliopsida</taxon>
        <taxon>eudicotyledons</taxon>
        <taxon>Gunneridae</taxon>
        <taxon>Pentapetalae</taxon>
        <taxon>rosids</taxon>
        <taxon>fabids</taxon>
        <taxon>Fabales</taxon>
        <taxon>Fabaceae</taxon>
        <taxon>Papilionoideae</taxon>
        <taxon>50 kb inversion clade</taxon>
        <taxon>dalbergioids sensu lato</taxon>
        <taxon>Dalbergieae</taxon>
        <taxon>Pterocarpus clade</taxon>
        <taxon>Stylosanthes</taxon>
    </lineage>
</organism>
<gene>
    <name evidence="1" type="ORF">PIB30_063240</name>
</gene>
<name>A0ABU6WL53_9FABA</name>
<accession>A0ABU6WL53</accession>
<reference evidence="1 2" key="1">
    <citation type="journal article" date="2023" name="Plants (Basel)">
        <title>Bridging the Gap: Combining Genomics and Transcriptomics Approaches to Understand Stylosanthes scabra, an Orphan Legume from the Brazilian Caatinga.</title>
        <authorList>
            <person name="Ferreira-Neto J.R.C."/>
            <person name="da Silva M.D."/>
            <person name="Binneck E."/>
            <person name="de Melo N.F."/>
            <person name="da Silva R.H."/>
            <person name="de Melo A.L.T.M."/>
            <person name="Pandolfi V."/>
            <person name="Bustamante F.O."/>
            <person name="Brasileiro-Vidal A.C."/>
            <person name="Benko-Iseppon A.M."/>
        </authorList>
    </citation>
    <scope>NUCLEOTIDE SEQUENCE [LARGE SCALE GENOMIC DNA]</scope>
    <source>
        <tissue evidence="1">Leaves</tissue>
    </source>
</reference>
<evidence type="ECO:0000313" key="2">
    <source>
        <dbReference type="Proteomes" id="UP001341840"/>
    </source>
</evidence>
<comment type="caution">
    <text evidence="1">The sequence shown here is derived from an EMBL/GenBank/DDBJ whole genome shotgun (WGS) entry which is preliminary data.</text>
</comment>
<dbReference type="EMBL" id="JASCZI010181842">
    <property type="protein sequence ID" value="MED6186069.1"/>
    <property type="molecule type" value="Genomic_DNA"/>
</dbReference>
<protein>
    <submittedName>
        <fullName evidence="1">Uncharacterized protein</fullName>
    </submittedName>
</protein>